<protein>
    <submittedName>
        <fullName evidence="1">Uncharacterized protein</fullName>
    </submittedName>
</protein>
<comment type="caution">
    <text evidence="1">The sequence shown here is derived from an EMBL/GenBank/DDBJ whole genome shotgun (WGS) entry which is preliminary data.</text>
</comment>
<keyword evidence="2" id="KW-1185">Reference proteome</keyword>
<gene>
    <name evidence="1" type="ORF">D5086_006290</name>
</gene>
<dbReference type="Proteomes" id="UP000309997">
    <property type="component" value="Unassembled WGS sequence"/>
</dbReference>
<organism evidence="1 2">
    <name type="scientific">Populus alba</name>
    <name type="common">White poplar</name>
    <dbReference type="NCBI Taxonomy" id="43335"/>
    <lineage>
        <taxon>Eukaryota</taxon>
        <taxon>Viridiplantae</taxon>
        <taxon>Streptophyta</taxon>
        <taxon>Embryophyta</taxon>
        <taxon>Tracheophyta</taxon>
        <taxon>Spermatophyta</taxon>
        <taxon>Magnoliopsida</taxon>
        <taxon>eudicotyledons</taxon>
        <taxon>Gunneridae</taxon>
        <taxon>Pentapetalae</taxon>
        <taxon>rosids</taxon>
        <taxon>fabids</taxon>
        <taxon>Malpighiales</taxon>
        <taxon>Salicaceae</taxon>
        <taxon>Saliceae</taxon>
        <taxon>Populus</taxon>
    </lineage>
</organism>
<accession>A0ACC4CL78</accession>
<name>A0ACC4CL78_POPAL</name>
<sequence>IRDKVCGMIIDNGSCTNVASTTLVEKLGLNTLPHPRPYSLRWLNENGEIRVTKQVRVPFSIKTYHDEVLCDVAPMSASHLLLGRPWQFDKDVTYNGRKNTYSFMLNGKKGELVTTEFSTS</sequence>
<evidence type="ECO:0000313" key="2">
    <source>
        <dbReference type="Proteomes" id="UP000309997"/>
    </source>
</evidence>
<reference evidence="1 2" key="1">
    <citation type="journal article" date="2024" name="Plant Biotechnol. J.">
        <title>Genome and CRISPR/Cas9 system of a widespread forest tree (Populus alba) in the world.</title>
        <authorList>
            <person name="Liu Y.J."/>
            <person name="Jiang P.F."/>
            <person name="Han X.M."/>
            <person name="Li X.Y."/>
            <person name="Wang H.M."/>
            <person name="Wang Y.J."/>
            <person name="Wang X.X."/>
            <person name="Zeng Q.Y."/>
        </authorList>
    </citation>
    <scope>NUCLEOTIDE SEQUENCE [LARGE SCALE GENOMIC DNA]</scope>
    <source>
        <strain evidence="2">cv. PAL-ZL1</strain>
    </source>
</reference>
<dbReference type="EMBL" id="RCHU02000003">
    <property type="protein sequence ID" value="KAL3598372.1"/>
    <property type="molecule type" value="Genomic_DNA"/>
</dbReference>
<evidence type="ECO:0000313" key="1">
    <source>
        <dbReference type="EMBL" id="KAL3598372.1"/>
    </source>
</evidence>
<feature type="non-terminal residue" evidence="1">
    <location>
        <position position="1"/>
    </location>
</feature>
<proteinExistence type="predicted"/>